<protein>
    <submittedName>
        <fullName evidence="2">Uncharacterized protein</fullName>
    </submittedName>
</protein>
<feature type="region of interest" description="Disordered" evidence="1">
    <location>
        <begin position="1"/>
        <end position="110"/>
    </location>
</feature>
<evidence type="ECO:0000256" key="1">
    <source>
        <dbReference type="SAM" id="MobiDB-lite"/>
    </source>
</evidence>
<proteinExistence type="predicted"/>
<reference evidence="2 3" key="1">
    <citation type="submission" date="2024-01" db="EMBL/GenBank/DDBJ databases">
        <title>A draft genome for a cacao thread blight-causing isolate of Paramarasmius palmivorus.</title>
        <authorList>
            <person name="Baruah I.K."/>
            <person name="Bukari Y."/>
            <person name="Amoako-Attah I."/>
            <person name="Meinhardt L.W."/>
            <person name="Bailey B.A."/>
            <person name="Cohen S.P."/>
        </authorList>
    </citation>
    <scope>NUCLEOTIDE SEQUENCE [LARGE SCALE GENOMIC DNA]</scope>
    <source>
        <strain evidence="2 3">GH-12</strain>
    </source>
</reference>
<feature type="compositionally biased region" description="Gly residues" evidence="1">
    <location>
        <begin position="1"/>
        <end position="10"/>
    </location>
</feature>
<feature type="compositionally biased region" description="Pro residues" evidence="1">
    <location>
        <begin position="67"/>
        <end position="91"/>
    </location>
</feature>
<comment type="caution">
    <text evidence="2">The sequence shown here is derived from an EMBL/GenBank/DDBJ whole genome shotgun (WGS) entry which is preliminary data.</text>
</comment>
<sequence length="145" mass="15497">MEDGVGGNGGKEAREQVDYFGSRTLDEKVEEVPPPAVPSKTTATTKARAKPVEAAPSSPLIPKASPSLPPPSPTKPSPPSPRTKPSPPSPQAQPKQHTQLNLRPPRESGLDALEKRLLDHVGTRKPEVEGKKDLWSVFACGDWVA</sequence>
<dbReference type="Proteomes" id="UP001383192">
    <property type="component" value="Unassembled WGS sequence"/>
</dbReference>
<keyword evidence="3" id="KW-1185">Reference proteome</keyword>
<gene>
    <name evidence="2" type="ORF">VNI00_018761</name>
</gene>
<feature type="compositionally biased region" description="Low complexity" evidence="1">
    <location>
        <begin position="54"/>
        <end position="66"/>
    </location>
</feature>
<dbReference type="AlphaFoldDB" id="A0AAW0AWA0"/>
<organism evidence="2 3">
    <name type="scientific">Paramarasmius palmivorus</name>
    <dbReference type="NCBI Taxonomy" id="297713"/>
    <lineage>
        <taxon>Eukaryota</taxon>
        <taxon>Fungi</taxon>
        <taxon>Dikarya</taxon>
        <taxon>Basidiomycota</taxon>
        <taxon>Agaricomycotina</taxon>
        <taxon>Agaricomycetes</taxon>
        <taxon>Agaricomycetidae</taxon>
        <taxon>Agaricales</taxon>
        <taxon>Marasmiineae</taxon>
        <taxon>Marasmiaceae</taxon>
        <taxon>Paramarasmius</taxon>
    </lineage>
</organism>
<dbReference type="EMBL" id="JAYKXP010000268">
    <property type="protein sequence ID" value="KAK7017012.1"/>
    <property type="molecule type" value="Genomic_DNA"/>
</dbReference>
<accession>A0AAW0AWA0</accession>
<evidence type="ECO:0000313" key="2">
    <source>
        <dbReference type="EMBL" id="KAK7017012.1"/>
    </source>
</evidence>
<name>A0AAW0AWA0_9AGAR</name>
<evidence type="ECO:0000313" key="3">
    <source>
        <dbReference type="Proteomes" id="UP001383192"/>
    </source>
</evidence>